<comment type="caution">
    <text evidence="1">The sequence shown here is derived from an EMBL/GenBank/DDBJ whole genome shotgun (WGS) entry which is preliminary data.</text>
</comment>
<reference evidence="1 2" key="1">
    <citation type="submission" date="2017-12" db="EMBL/GenBank/DDBJ databases">
        <authorList>
            <person name="Hurst M.R.H."/>
        </authorList>
    </citation>
    <scope>NUCLEOTIDE SEQUENCE [LARGE SCALE GENOMIC DNA]</scope>
    <source>
        <strain evidence="1 2">SY-3-19</strain>
    </source>
</reference>
<name>A0A2S7JZP9_9PROT</name>
<dbReference type="RefSeq" id="WP_104832372.1">
    <property type="nucleotide sequence ID" value="NZ_PJCH01000017.1"/>
</dbReference>
<dbReference type="AlphaFoldDB" id="A0A2S7JZP9"/>
<sequence>MAKKQRFNPDYLAAAAAAASSEAASTASYIADLAGELEKLADENGIDALADTLRAARIEALRFSALKVA</sequence>
<evidence type="ECO:0000313" key="1">
    <source>
        <dbReference type="EMBL" id="PQA85733.1"/>
    </source>
</evidence>
<protein>
    <submittedName>
        <fullName evidence="1">Uncharacterized protein</fullName>
    </submittedName>
</protein>
<evidence type="ECO:0000313" key="2">
    <source>
        <dbReference type="Proteomes" id="UP000239504"/>
    </source>
</evidence>
<gene>
    <name evidence="1" type="ORF">CW354_22675</name>
</gene>
<accession>A0A2S7JZP9</accession>
<proteinExistence type="predicted"/>
<organism evidence="1 2">
    <name type="scientific">Hyphococcus luteus</name>
    <dbReference type="NCBI Taxonomy" id="2058213"/>
    <lineage>
        <taxon>Bacteria</taxon>
        <taxon>Pseudomonadati</taxon>
        <taxon>Pseudomonadota</taxon>
        <taxon>Alphaproteobacteria</taxon>
        <taxon>Parvularculales</taxon>
        <taxon>Parvularculaceae</taxon>
        <taxon>Hyphococcus</taxon>
    </lineage>
</organism>
<keyword evidence="2" id="KW-1185">Reference proteome</keyword>
<dbReference type="Proteomes" id="UP000239504">
    <property type="component" value="Unassembled WGS sequence"/>
</dbReference>
<dbReference type="EMBL" id="PJCH01000017">
    <property type="protein sequence ID" value="PQA85733.1"/>
    <property type="molecule type" value="Genomic_DNA"/>
</dbReference>